<dbReference type="InterPro" id="IPR036398">
    <property type="entry name" value="CA_dom_sf"/>
</dbReference>
<dbReference type="InterPro" id="IPR023561">
    <property type="entry name" value="Carbonic_anhydrase_a-class"/>
</dbReference>
<dbReference type="EMBL" id="AVFL01000040">
    <property type="protein sequence ID" value="EWY36567.1"/>
    <property type="molecule type" value="Genomic_DNA"/>
</dbReference>
<keyword evidence="7" id="KW-0812">Transmembrane</keyword>
<dbReference type="AlphaFoldDB" id="W9GVU7"/>
<dbReference type="OrthoDB" id="5327615at2"/>
<dbReference type="Gene3D" id="3.10.200.10">
    <property type="entry name" value="Alpha carbonic anhydrase"/>
    <property type="match status" value="1"/>
</dbReference>
<comment type="similarity">
    <text evidence="1">Belongs to the alpha-carbonic anhydrase family.</text>
</comment>
<sequence>MPRSNHHNRRSILRHLAIGGVAACPICVGVAKAVAGEPHHGAAGATPHWAYEGAEGPEHWGVLTPEFRSCSLGLEQTPIDIDGAVRAEMGSIDIAFAPIPATVVNNGHTIQVNCARGSHSVISGVRHELLQFHFHHPSEHLLSGKAFQMECHFVHKAASGALAVVGVLINPGAANAALDPVWDVLPVTAGEEAKLANDIDPATLLPDHRAYFRYAGSLTTPPCSEGVTWTILGAPIEASKAQIAKFAALFPNNARPIQGRNRRFLLKSF</sequence>
<protein>
    <recommendedName>
        <fullName evidence="2">carbonic anhydrase</fullName>
        <ecNumber evidence="2">4.2.1.1</ecNumber>
    </recommendedName>
</protein>
<keyword evidence="10" id="KW-1185">Reference proteome</keyword>
<dbReference type="RefSeq" id="WP_037460428.1">
    <property type="nucleotide sequence ID" value="NZ_AVFL01000040.1"/>
</dbReference>
<name>W9GVU7_9PROT</name>
<dbReference type="PROSITE" id="PS51144">
    <property type="entry name" value="ALPHA_CA_2"/>
    <property type="match status" value="1"/>
</dbReference>
<evidence type="ECO:0000256" key="1">
    <source>
        <dbReference type="ARBA" id="ARBA00010718"/>
    </source>
</evidence>
<dbReference type="PATRIC" id="fig|1385369.3.peg.6407"/>
<evidence type="ECO:0000256" key="7">
    <source>
        <dbReference type="SAM" id="Phobius"/>
    </source>
</evidence>
<dbReference type="GO" id="GO:0004089">
    <property type="term" value="F:carbonate dehydratase activity"/>
    <property type="evidence" value="ECO:0007669"/>
    <property type="project" value="UniProtKB-EC"/>
</dbReference>
<keyword evidence="3" id="KW-0479">Metal-binding</keyword>
<reference evidence="9 10" key="1">
    <citation type="submission" date="2013-08" db="EMBL/GenBank/DDBJ databases">
        <title>The genome sequence of Skermanella stibiiresistens.</title>
        <authorList>
            <person name="Zhu W."/>
            <person name="Wang G."/>
        </authorList>
    </citation>
    <scope>NUCLEOTIDE SEQUENCE [LARGE SCALE GENOMIC DNA]</scope>
    <source>
        <strain evidence="9 10">SB22</strain>
    </source>
</reference>
<dbReference type="InterPro" id="IPR041891">
    <property type="entry name" value="Alpha_CA_prokaryot-like"/>
</dbReference>
<keyword evidence="7" id="KW-0472">Membrane</keyword>
<evidence type="ECO:0000256" key="3">
    <source>
        <dbReference type="ARBA" id="ARBA00022723"/>
    </source>
</evidence>
<feature type="domain" description="Alpha-carbonic anhydrase" evidence="8">
    <location>
        <begin position="47"/>
        <end position="269"/>
    </location>
</feature>
<dbReference type="Proteomes" id="UP000019486">
    <property type="component" value="Unassembled WGS sequence"/>
</dbReference>
<feature type="transmembrane region" description="Helical" evidence="7">
    <location>
        <begin position="12"/>
        <end position="31"/>
    </location>
</feature>
<evidence type="ECO:0000256" key="4">
    <source>
        <dbReference type="ARBA" id="ARBA00022833"/>
    </source>
</evidence>
<dbReference type="Pfam" id="PF00194">
    <property type="entry name" value="Carb_anhydrase"/>
    <property type="match status" value="1"/>
</dbReference>
<evidence type="ECO:0000313" key="9">
    <source>
        <dbReference type="EMBL" id="EWY36567.1"/>
    </source>
</evidence>
<accession>W9GVU7</accession>
<organism evidence="9 10">
    <name type="scientific">Skermanella stibiiresistens SB22</name>
    <dbReference type="NCBI Taxonomy" id="1385369"/>
    <lineage>
        <taxon>Bacteria</taxon>
        <taxon>Pseudomonadati</taxon>
        <taxon>Pseudomonadota</taxon>
        <taxon>Alphaproteobacteria</taxon>
        <taxon>Rhodospirillales</taxon>
        <taxon>Azospirillaceae</taxon>
        <taxon>Skermanella</taxon>
    </lineage>
</organism>
<evidence type="ECO:0000259" key="8">
    <source>
        <dbReference type="PROSITE" id="PS51144"/>
    </source>
</evidence>
<dbReference type="InterPro" id="IPR001148">
    <property type="entry name" value="CA_dom"/>
</dbReference>
<dbReference type="CDD" id="cd03124">
    <property type="entry name" value="alpha_CA_prokaryotic_like"/>
    <property type="match status" value="1"/>
</dbReference>
<dbReference type="STRING" id="1385369.N825_26385"/>
<keyword evidence="4" id="KW-0862">Zinc</keyword>
<keyword evidence="7" id="KW-1133">Transmembrane helix</keyword>
<dbReference type="SMART" id="SM01057">
    <property type="entry name" value="Carb_anhydrase"/>
    <property type="match status" value="1"/>
</dbReference>
<evidence type="ECO:0000313" key="10">
    <source>
        <dbReference type="Proteomes" id="UP000019486"/>
    </source>
</evidence>
<dbReference type="PANTHER" id="PTHR18952">
    <property type="entry name" value="CARBONIC ANHYDRASE"/>
    <property type="match status" value="1"/>
</dbReference>
<comment type="catalytic activity">
    <reaction evidence="6">
        <text>hydrogencarbonate + H(+) = CO2 + H2O</text>
        <dbReference type="Rhea" id="RHEA:10748"/>
        <dbReference type="ChEBI" id="CHEBI:15377"/>
        <dbReference type="ChEBI" id="CHEBI:15378"/>
        <dbReference type="ChEBI" id="CHEBI:16526"/>
        <dbReference type="ChEBI" id="CHEBI:17544"/>
        <dbReference type="EC" id="4.2.1.1"/>
    </reaction>
</comment>
<proteinExistence type="inferred from homology"/>
<keyword evidence="5" id="KW-0456">Lyase</keyword>
<comment type="caution">
    <text evidence="9">The sequence shown here is derived from an EMBL/GenBank/DDBJ whole genome shotgun (WGS) entry which is preliminary data.</text>
</comment>
<dbReference type="PANTHER" id="PTHR18952:SF265">
    <property type="entry name" value="CARBONIC ANHYDRASE"/>
    <property type="match status" value="1"/>
</dbReference>
<gene>
    <name evidence="9" type="ORF">N825_26385</name>
</gene>
<dbReference type="GO" id="GO:0008270">
    <property type="term" value="F:zinc ion binding"/>
    <property type="evidence" value="ECO:0007669"/>
    <property type="project" value="InterPro"/>
</dbReference>
<evidence type="ECO:0000256" key="5">
    <source>
        <dbReference type="ARBA" id="ARBA00023239"/>
    </source>
</evidence>
<dbReference type="SUPFAM" id="SSF51069">
    <property type="entry name" value="Carbonic anhydrase"/>
    <property type="match status" value="1"/>
</dbReference>
<evidence type="ECO:0000256" key="6">
    <source>
        <dbReference type="ARBA" id="ARBA00048348"/>
    </source>
</evidence>
<evidence type="ECO:0000256" key="2">
    <source>
        <dbReference type="ARBA" id="ARBA00012925"/>
    </source>
</evidence>
<dbReference type="EC" id="4.2.1.1" evidence="2"/>